<dbReference type="InterPro" id="IPR044151">
    <property type="entry name" value="ALDH_KGSADH"/>
</dbReference>
<dbReference type="Pfam" id="PF00171">
    <property type="entry name" value="Aldedh"/>
    <property type="match status" value="1"/>
</dbReference>
<dbReference type="InterPro" id="IPR016161">
    <property type="entry name" value="Ald_DH/histidinol_DH"/>
</dbReference>
<dbReference type="AlphaFoldDB" id="A0A6J7AHV5"/>
<feature type="domain" description="Aldehyde dehydrogenase" evidence="2">
    <location>
        <begin position="19"/>
        <end position="424"/>
    </location>
</feature>
<reference evidence="3" key="1">
    <citation type="submission" date="2020-05" db="EMBL/GenBank/DDBJ databases">
        <authorList>
            <person name="Chiriac C."/>
            <person name="Salcher M."/>
            <person name="Ghai R."/>
            <person name="Kavagutti S V."/>
        </authorList>
    </citation>
    <scope>NUCLEOTIDE SEQUENCE</scope>
</reference>
<evidence type="ECO:0000313" key="3">
    <source>
        <dbReference type="EMBL" id="CAB4832362.1"/>
    </source>
</evidence>
<proteinExistence type="predicted"/>
<dbReference type="InterPro" id="IPR016163">
    <property type="entry name" value="Ald_DH_C"/>
</dbReference>
<accession>A0A6J7AHV5</accession>
<dbReference type="PANTHER" id="PTHR43353">
    <property type="entry name" value="SUCCINATE-SEMIALDEHYDE DEHYDROGENASE, MITOCHONDRIAL"/>
    <property type="match status" value="1"/>
</dbReference>
<dbReference type="InterPro" id="IPR050740">
    <property type="entry name" value="Aldehyde_DH_Superfamily"/>
</dbReference>
<protein>
    <submittedName>
        <fullName evidence="3">Unannotated protein</fullName>
    </submittedName>
</protein>
<dbReference type="PANTHER" id="PTHR43353:SF3">
    <property type="entry name" value="ALDEHYDE DEHYDROGENASE-RELATED"/>
    <property type="match status" value="1"/>
</dbReference>
<dbReference type="EMBL" id="CAFABK010000047">
    <property type="protein sequence ID" value="CAB4832362.1"/>
    <property type="molecule type" value="Genomic_DNA"/>
</dbReference>
<organism evidence="3">
    <name type="scientific">freshwater metagenome</name>
    <dbReference type="NCBI Taxonomy" id="449393"/>
    <lineage>
        <taxon>unclassified sequences</taxon>
        <taxon>metagenomes</taxon>
        <taxon>ecological metagenomes</taxon>
    </lineage>
</organism>
<evidence type="ECO:0000259" key="2">
    <source>
        <dbReference type="Pfam" id="PF00171"/>
    </source>
</evidence>
<name>A0A6J7AHV5_9ZZZZ</name>
<dbReference type="Gene3D" id="3.40.309.10">
    <property type="entry name" value="Aldehyde Dehydrogenase, Chain A, domain 2"/>
    <property type="match status" value="1"/>
</dbReference>
<dbReference type="InterPro" id="IPR016162">
    <property type="entry name" value="Ald_DH_N"/>
</dbReference>
<dbReference type="InterPro" id="IPR015590">
    <property type="entry name" value="Aldehyde_DH_dom"/>
</dbReference>
<keyword evidence="1" id="KW-0560">Oxidoreductase</keyword>
<dbReference type="Gene3D" id="3.40.605.10">
    <property type="entry name" value="Aldehyde Dehydrogenase, Chain A, domain 1"/>
    <property type="match status" value="1"/>
</dbReference>
<sequence>MSVLGQSIIAGQSVHGANGTSHAINPATGEALEPTIYFIGIDEIDQAARAGQAAFDTYRNTSPEERAVFLETIAANLDEMKAEIVERAQQESGLTAARLEGEHGRTTNQLRLFAKELRLGAHQEVRIDHALPERLPTPGPEIRQRQVPLGPVAVFGASNFPLAFSVAGGDTASALAAGCPVIVKAHNSHAGTCELAGQAITKAVSDCGLPPGVFSIIFGPGASVGQALAAHPSIKAIAFTGSQSAGTALMRTAADRLEPIPVYAEMSSVNPVVLFPGAIAKDPKALAAGFVASLTLGAGQFCTNPGLILIPVDAPSITEAIITALGELTGQTMLSSGIFDAYNEGNERLHASGAELIATGAAGPTLNSPAPTIYRTNAAHLRANVDLQDEVFGSSALLVTYVDLDDLKTTLEALQGQLTCTVHAVESDYPQVAAIMPIMERKAGRSILNGWPTGVEVNQAVVHGGPFPATSDSRTTSVGTLAIYRFQRPVSYQGFPDQLLPVAVSDDNLWALPRRINGKLT</sequence>
<dbReference type="SUPFAM" id="SSF53720">
    <property type="entry name" value="ALDH-like"/>
    <property type="match status" value="1"/>
</dbReference>
<dbReference type="GO" id="GO:0016620">
    <property type="term" value="F:oxidoreductase activity, acting on the aldehyde or oxo group of donors, NAD or NADP as acceptor"/>
    <property type="evidence" value="ECO:0007669"/>
    <property type="project" value="InterPro"/>
</dbReference>
<dbReference type="CDD" id="cd07129">
    <property type="entry name" value="ALDH_KGSADH"/>
    <property type="match status" value="1"/>
</dbReference>
<gene>
    <name evidence="3" type="ORF">UFOPK3204_01084</name>
</gene>
<evidence type="ECO:0000256" key="1">
    <source>
        <dbReference type="ARBA" id="ARBA00023002"/>
    </source>
</evidence>